<dbReference type="STRING" id="1291379.TPE_1722"/>
<proteinExistence type="predicted"/>
<dbReference type="HOGENOM" id="CLU_122424_0_0_12"/>
<accession>S6A485</accession>
<dbReference type="EMBL" id="CP004120">
    <property type="protein sequence ID" value="AGT44196.1"/>
    <property type="molecule type" value="Genomic_DNA"/>
</dbReference>
<protein>
    <submittedName>
        <fullName evidence="1">Uncharacterized protein</fullName>
    </submittedName>
</protein>
<keyword evidence="2" id="KW-1185">Reference proteome</keyword>
<gene>
    <name evidence="1" type="ORF">TPE_1722</name>
</gene>
<dbReference type="Proteomes" id="UP000015620">
    <property type="component" value="Chromosome"/>
</dbReference>
<dbReference type="AlphaFoldDB" id="S6A485"/>
<reference evidence="1 2" key="1">
    <citation type="journal article" date="2013" name="PLoS ONE">
        <title>Genome-Wide Relatedness of Treponema pedis, from Gingiva and Necrotic Skin Lesions of Pigs, with the Human Oral Pathogen Treponema denticola.</title>
        <authorList>
            <person name="Svartstrom O."/>
            <person name="Mushtaq M."/>
            <person name="Pringle M."/>
            <person name="Segerman B."/>
        </authorList>
    </citation>
    <scope>NUCLEOTIDE SEQUENCE [LARGE SCALE GENOMIC DNA]</scope>
    <source>
        <strain evidence="1">T A4</strain>
    </source>
</reference>
<name>S6A485_9SPIR</name>
<sequence length="101" mass="11888">MPYKYKGLLLPKKDYIRVHMGDDIRIFVGDGIVYVFSHRVSIFPHNYFSSDESKYKVFDSEFSDIGRTEAWEHCKKMNYPNVLINTYGINTSDMNSTENDF</sequence>
<evidence type="ECO:0000313" key="2">
    <source>
        <dbReference type="Proteomes" id="UP000015620"/>
    </source>
</evidence>
<organism evidence="1 2">
    <name type="scientific">Treponema pedis str. T A4</name>
    <dbReference type="NCBI Taxonomy" id="1291379"/>
    <lineage>
        <taxon>Bacteria</taxon>
        <taxon>Pseudomonadati</taxon>
        <taxon>Spirochaetota</taxon>
        <taxon>Spirochaetia</taxon>
        <taxon>Spirochaetales</taxon>
        <taxon>Treponemataceae</taxon>
        <taxon>Treponema</taxon>
    </lineage>
</organism>
<dbReference type="KEGG" id="tped:TPE_1722"/>
<evidence type="ECO:0000313" key="1">
    <source>
        <dbReference type="EMBL" id="AGT44196.1"/>
    </source>
</evidence>